<protein>
    <recommendedName>
        <fullName evidence="3">Nuclease HARBI1</fullName>
    </recommendedName>
</protein>
<comment type="caution">
    <text evidence="1">The sequence shown here is derived from an EMBL/GenBank/DDBJ whole genome shotgun (WGS) entry which is preliminary data.</text>
</comment>
<evidence type="ECO:0008006" key="3">
    <source>
        <dbReference type="Google" id="ProtNLM"/>
    </source>
</evidence>
<name>A0AAV0WQF4_9HEMI</name>
<dbReference type="Proteomes" id="UP001160148">
    <property type="component" value="Unassembled WGS sequence"/>
</dbReference>
<keyword evidence="2" id="KW-1185">Reference proteome</keyword>
<evidence type="ECO:0000313" key="2">
    <source>
        <dbReference type="Proteomes" id="UP001160148"/>
    </source>
</evidence>
<reference evidence="1 2" key="1">
    <citation type="submission" date="2023-01" db="EMBL/GenBank/DDBJ databases">
        <authorList>
            <person name="Whitehead M."/>
        </authorList>
    </citation>
    <scope>NUCLEOTIDE SEQUENCE [LARGE SCALE GENOMIC DNA]</scope>
</reference>
<gene>
    <name evidence="1" type="ORF">MEUPH1_LOCUS13780</name>
</gene>
<dbReference type="EMBL" id="CARXXK010000002">
    <property type="protein sequence ID" value="CAI6358244.1"/>
    <property type="molecule type" value="Genomic_DNA"/>
</dbReference>
<evidence type="ECO:0000313" key="1">
    <source>
        <dbReference type="EMBL" id="CAI6358244.1"/>
    </source>
</evidence>
<proteinExistence type="predicted"/>
<organism evidence="1 2">
    <name type="scientific">Macrosiphum euphorbiae</name>
    <name type="common">potato aphid</name>
    <dbReference type="NCBI Taxonomy" id="13131"/>
    <lineage>
        <taxon>Eukaryota</taxon>
        <taxon>Metazoa</taxon>
        <taxon>Ecdysozoa</taxon>
        <taxon>Arthropoda</taxon>
        <taxon>Hexapoda</taxon>
        <taxon>Insecta</taxon>
        <taxon>Pterygota</taxon>
        <taxon>Neoptera</taxon>
        <taxon>Paraneoptera</taxon>
        <taxon>Hemiptera</taxon>
        <taxon>Sternorrhyncha</taxon>
        <taxon>Aphidomorpha</taxon>
        <taxon>Aphidoidea</taxon>
        <taxon>Aphididae</taxon>
        <taxon>Macrosiphini</taxon>
        <taxon>Macrosiphum</taxon>
    </lineage>
</organism>
<dbReference type="AlphaFoldDB" id="A0AAV0WQF4"/>
<sequence>MDHRILFNNDEDNELDEVVIAMQGRPRIFYARINYIEFYDNHDFINLRLSKETFRTVLRMIEADIHPPSQRNREILAPSKLYMMLRYFATGSFLVTVADFTGVSESSACRYIHQVCRAIA</sequence>
<accession>A0AAV0WQF4</accession>